<dbReference type="PANTHER" id="PTHR42923">
    <property type="entry name" value="PROTOPORPHYRINOGEN OXIDASE"/>
    <property type="match status" value="1"/>
</dbReference>
<dbReference type="Gene3D" id="3.50.50.60">
    <property type="entry name" value="FAD/NAD(P)-binding domain"/>
    <property type="match status" value="2"/>
</dbReference>
<feature type="compositionally biased region" description="Basic and acidic residues" evidence="1">
    <location>
        <begin position="282"/>
        <end position="296"/>
    </location>
</feature>
<dbReference type="Proteomes" id="UP000825679">
    <property type="component" value="Chromosome"/>
</dbReference>
<accession>A0ABX8Z8R8</accession>
<name>A0ABX8Z8R8_9NEIS</name>
<dbReference type="EMBL" id="CP081150">
    <property type="protein sequence ID" value="QZA78973.1"/>
    <property type="molecule type" value="Genomic_DNA"/>
</dbReference>
<dbReference type="SUPFAM" id="SSF51905">
    <property type="entry name" value="FAD/NAD(P)-binding domain"/>
    <property type="match status" value="1"/>
</dbReference>
<dbReference type="RefSeq" id="WP_221007492.1">
    <property type="nucleotide sequence ID" value="NZ_CP081150.1"/>
</dbReference>
<dbReference type="InterPro" id="IPR006311">
    <property type="entry name" value="TAT_signal"/>
</dbReference>
<evidence type="ECO:0000313" key="4">
    <source>
        <dbReference type="Proteomes" id="UP000825679"/>
    </source>
</evidence>
<feature type="region of interest" description="Disordered" evidence="1">
    <location>
        <begin position="282"/>
        <end position="312"/>
    </location>
</feature>
<evidence type="ECO:0000259" key="2">
    <source>
        <dbReference type="Pfam" id="PF01593"/>
    </source>
</evidence>
<organism evidence="3 4">
    <name type="scientific">Deefgea tanakiae</name>
    <dbReference type="NCBI Taxonomy" id="2865840"/>
    <lineage>
        <taxon>Bacteria</taxon>
        <taxon>Pseudomonadati</taxon>
        <taxon>Pseudomonadota</taxon>
        <taxon>Betaproteobacteria</taxon>
        <taxon>Neisseriales</taxon>
        <taxon>Chitinibacteraceae</taxon>
        <taxon>Deefgea</taxon>
    </lineage>
</organism>
<evidence type="ECO:0000256" key="1">
    <source>
        <dbReference type="SAM" id="MobiDB-lite"/>
    </source>
</evidence>
<feature type="domain" description="Amine oxidase" evidence="2">
    <location>
        <begin position="73"/>
        <end position="466"/>
    </location>
</feature>
<dbReference type="Gene3D" id="3.90.660.20">
    <property type="entry name" value="Protoporphyrinogen oxidase, mitochondrial, domain 2"/>
    <property type="match status" value="1"/>
</dbReference>
<dbReference type="InterPro" id="IPR050464">
    <property type="entry name" value="Zeta_carotene_desat/Oxidored"/>
</dbReference>
<dbReference type="Pfam" id="PF01593">
    <property type="entry name" value="Amino_oxidase"/>
    <property type="match status" value="1"/>
</dbReference>
<gene>
    <name evidence="3" type="ORF">K4H28_06135</name>
</gene>
<dbReference type="PROSITE" id="PS51318">
    <property type="entry name" value="TAT"/>
    <property type="match status" value="1"/>
</dbReference>
<dbReference type="InterPro" id="IPR036188">
    <property type="entry name" value="FAD/NAD-bd_sf"/>
</dbReference>
<keyword evidence="4" id="KW-1185">Reference proteome</keyword>
<protein>
    <submittedName>
        <fullName evidence="3">FAD-dependent oxidoreductase</fullName>
    </submittedName>
</protein>
<reference evidence="3 4" key="1">
    <citation type="submission" date="2021-08" db="EMBL/GenBank/DDBJ databases">
        <title>complete genome sequencing of Deefgea sp. D25.</title>
        <authorList>
            <person name="Bae J.-W."/>
            <person name="Gim D.-H."/>
        </authorList>
    </citation>
    <scope>NUCLEOTIDE SEQUENCE [LARGE SCALE GENOMIC DNA]</scope>
    <source>
        <strain evidence="3 4">D25</strain>
    </source>
</reference>
<proteinExistence type="predicted"/>
<evidence type="ECO:0000313" key="3">
    <source>
        <dbReference type="EMBL" id="QZA78973.1"/>
    </source>
</evidence>
<sequence length="571" mass="63551">MWQLNRRQFLQRSAALGLATTLPACTKFTSWGLPITVYLPGIEAGHSLRDNTSPIQPSSERRVKVAILGSGAAGLFAAWRLVQDGFTDFVLVEGPEWGGNCANGQFSPNTNSNIHYPRGAHYLPLPSMESTHIRELLLDMGVIEANAFMPNPLFDERVLVHAPEDRLLINGQWQEGLIPQQGIPAAEIAEQKRFFQYIEQIKQQKGSDGKRPFCVPMAHSSQDTAWRKLDDISFADWLKRHQYTAPSLLWYLDYACRDDYGIGLAQTSAWAGLHYFASRGEQTNDSRRGEEIEHSSRAGAKHSKTASNAHEGAVLTWPDGLNPLIRHMTSKLTANQRMTGVATRVQEQGQTVSIDVLDPSTKTATRLIADHVICAMPLHVAAHIIPEIQGLGFDLKQHGTHHAPWQVSNFLINRFPTEPEHHPLAWDNVVYGSRSLGFVNGTHQLIRTAKPEYSVMTAYHAYANEDPKIVRQRLERATGDELYAIAAQDLDAAYGWGSQFKARESVQQVEITLRGHAMSSPTVGFLNNTGVESLLQQNSRIQFAHSDLSGISIFEEAAWWGDVAAKKILAR</sequence>
<dbReference type="PANTHER" id="PTHR42923:SF39">
    <property type="entry name" value="AMINO OXIDASE"/>
    <property type="match status" value="1"/>
</dbReference>
<dbReference type="Gene3D" id="1.10.405.10">
    <property type="entry name" value="Guanine Nucleotide Dissociation Inhibitor, domain 1"/>
    <property type="match status" value="1"/>
</dbReference>
<dbReference type="InterPro" id="IPR002937">
    <property type="entry name" value="Amino_oxidase"/>
</dbReference>